<proteinExistence type="predicted"/>
<accession>A0A0E9S941</accession>
<protein>
    <submittedName>
        <fullName evidence="1">Uncharacterized protein</fullName>
    </submittedName>
</protein>
<dbReference type="EMBL" id="GBXM01070658">
    <property type="protein sequence ID" value="JAH37919.1"/>
    <property type="molecule type" value="Transcribed_RNA"/>
</dbReference>
<sequence length="51" mass="5716">MRVNKLPLCFHFHLRMYTTDYASGGHPAKVSPGAPEALCLHQNALQQVKTH</sequence>
<organism evidence="1">
    <name type="scientific">Anguilla anguilla</name>
    <name type="common">European freshwater eel</name>
    <name type="synonym">Muraena anguilla</name>
    <dbReference type="NCBI Taxonomy" id="7936"/>
    <lineage>
        <taxon>Eukaryota</taxon>
        <taxon>Metazoa</taxon>
        <taxon>Chordata</taxon>
        <taxon>Craniata</taxon>
        <taxon>Vertebrata</taxon>
        <taxon>Euteleostomi</taxon>
        <taxon>Actinopterygii</taxon>
        <taxon>Neopterygii</taxon>
        <taxon>Teleostei</taxon>
        <taxon>Anguilliformes</taxon>
        <taxon>Anguillidae</taxon>
        <taxon>Anguilla</taxon>
    </lineage>
</organism>
<dbReference type="AlphaFoldDB" id="A0A0E9S941"/>
<evidence type="ECO:0000313" key="1">
    <source>
        <dbReference type="EMBL" id="JAH37919.1"/>
    </source>
</evidence>
<name>A0A0E9S941_ANGAN</name>
<reference evidence="1" key="2">
    <citation type="journal article" date="2015" name="Fish Shellfish Immunol.">
        <title>Early steps in the European eel (Anguilla anguilla)-Vibrio vulnificus interaction in the gills: Role of the RtxA13 toxin.</title>
        <authorList>
            <person name="Callol A."/>
            <person name="Pajuelo D."/>
            <person name="Ebbesson L."/>
            <person name="Teles M."/>
            <person name="MacKenzie S."/>
            <person name="Amaro C."/>
        </authorList>
    </citation>
    <scope>NUCLEOTIDE SEQUENCE</scope>
</reference>
<reference evidence="1" key="1">
    <citation type="submission" date="2014-11" db="EMBL/GenBank/DDBJ databases">
        <authorList>
            <person name="Amaro Gonzalez C."/>
        </authorList>
    </citation>
    <scope>NUCLEOTIDE SEQUENCE</scope>
</reference>